<accession>A0A433Q9X1</accession>
<comment type="caution">
    <text evidence="1">The sequence shown here is derived from an EMBL/GenBank/DDBJ whole genome shotgun (WGS) entry which is preliminary data.</text>
</comment>
<dbReference type="EMBL" id="RBNJ01010099">
    <property type="protein sequence ID" value="RUS26590.1"/>
    <property type="molecule type" value="Genomic_DNA"/>
</dbReference>
<dbReference type="AlphaFoldDB" id="A0A433Q9X1"/>
<keyword evidence="2" id="KW-1185">Reference proteome</keyword>
<reference evidence="1 2" key="1">
    <citation type="journal article" date="2018" name="New Phytol.">
        <title>Phylogenomics of Endogonaceae and evolution of mycorrhizas within Mucoromycota.</title>
        <authorList>
            <person name="Chang Y."/>
            <person name="Desiro A."/>
            <person name="Na H."/>
            <person name="Sandor L."/>
            <person name="Lipzen A."/>
            <person name="Clum A."/>
            <person name="Barry K."/>
            <person name="Grigoriev I.V."/>
            <person name="Martin F.M."/>
            <person name="Stajich J.E."/>
            <person name="Smith M.E."/>
            <person name="Bonito G."/>
            <person name="Spatafora J.W."/>
        </authorList>
    </citation>
    <scope>NUCLEOTIDE SEQUENCE [LARGE SCALE GENOMIC DNA]</scope>
    <source>
        <strain evidence="1 2">AD002</strain>
    </source>
</reference>
<sequence>MSQSKRRCGEDCYVVHAITPPRWSVRRRSDSLRPQTCIARLPAENALFKTAFHSIENNSRVHKNCFTFGQDFLLKYYTALSTKNFSDSTEHDK</sequence>
<protein>
    <submittedName>
        <fullName evidence="1">Uncharacterized protein</fullName>
    </submittedName>
</protein>
<organism evidence="1 2">
    <name type="scientific">Jimgerdemannia flammicorona</name>
    <dbReference type="NCBI Taxonomy" id="994334"/>
    <lineage>
        <taxon>Eukaryota</taxon>
        <taxon>Fungi</taxon>
        <taxon>Fungi incertae sedis</taxon>
        <taxon>Mucoromycota</taxon>
        <taxon>Mucoromycotina</taxon>
        <taxon>Endogonomycetes</taxon>
        <taxon>Endogonales</taxon>
        <taxon>Endogonaceae</taxon>
        <taxon>Jimgerdemannia</taxon>
    </lineage>
</organism>
<dbReference type="Proteomes" id="UP000274822">
    <property type="component" value="Unassembled WGS sequence"/>
</dbReference>
<evidence type="ECO:0000313" key="2">
    <source>
        <dbReference type="Proteomes" id="UP000274822"/>
    </source>
</evidence>
<evidence type="ECO:0000313" key="1">
    <source>
        <dbReference type="EMBL" id="RUS26590.1"/>
    </source>
</evidence>
<proteinExistence type="predicted"/>
<gene>
    <name evidence="1" type="ORF">BC938DRAFT_470551</name>
</gene>
<name>A0A433Q9X1_9FUNG</name>